<organism evidence="2 3">
    <name type="scientific">Prototheca wickerhamii</name>
    <dbReference type="NCBI Taxonomy" id="3111"/>
    <lineage>
        <taxon>Eukaryota</taxon>
        <taxon>Viridiplantae</taxon>
        <taxon>Chlorophyta</taxon>
        <taxon>core chlorophytes</taxon>
        <taxon>Trebouxiophyceae</taxon>
        <taxon>Chlorellales</taxon>
        <taxon>Chlorellaceae</taxon>
        <taxon>Prototheca</taxon>
    </lineage>
</organism>
<evidence type="ECO:0000313" key="3">
    <source>
        <dbReference type="Proteomes" id="UP001255856"/>
    </source>
</evidence>
<dbReference type="PANTHER" id="PTHR23099">
    <property type="entry name" value="TRANSCRIPTIONAL REGULATOR"/>
    <property type="match status" value="1"/>
</dbReference>
<dbReference type="Proteomes" id="UP001255856">
    <property type="component" value="Unassembled WGS sequence"/>
</dbReference>
<dbReference type="SMART" id="SM00731">
    <property type="entry name" value="SprT"/>
    <property type="match status" value="1"/>
</dbReference>
<protein>
    <recommendedName>
        <fullName evidence="1">SprT-like domain-containing protein</fullName>
    </recommendedName>
</protein>
<evidence type="ECO:0000313" key="2">
    <source>
        <dbReference type="EMBL" id="KAK2078710.1"/>
    </source>
</evidence>
<dbReference type="EMBL" id="JASFZW010000004">
    <property type="protein sequence ID" value="KAK2078710.1"/>
    <property type="molecule type" value="Genomic_DNA"/>
</dbReference>
<evidence type="ECO:0000259" key="1">
    <source>
        <dbReference type="SMART" id="SM00731"/>
    </source>
</evidence>
<comment type="caution">
    <text evidence="2">The sequence shown here is derived from an EMBL/GenBank/DDBJ whole genome shotgun (WGS) entry which is preliminary data.</text>
</comment>
<dbReference type="GO" id="GO:0006950">
    <property type="term" value="P:response to stress"/>
    <property type="evidence" value="ECO:0007669"/>
    <property type="project" value="UniProtKB-ARBA"/>
</dbReference>
<reference evidence="2" key="1">
    <citation type="submission" date="2021-01" db="EMBL/GenBank/DDBJ databases">
        <authorList>
            <person name="Eckstrom K.M.E."/>
        </authorList>
    </citation>
    <scope>NUCLEOTIDE SEQUENCE</scope>
    <source>
        <strain evidence="2">UVCC 0001</strain>
    </source>
</reference>
<feature type="domain" description="SprT-like" evidence="1">
    <location>
        <begin position="1"/>
        <end position="130"/>
    </location>
</feature>
<sequence>MVASLFKEYNARIFQGRLPLDIEISWNCRLMSTAGITHCTTRRQDASLERAARIELSTKVIDGPGKLRCTLCHELCHAACWLLDGCARPPHGPQWRAWAQRAERAYPDLVITTCHNYDIFYPHRWQCLNPE</sequence>
<dbReference type="PANTHER" id="PTHR23099:SF0">
    <property type="entry name" value="GERM CELL NUCLEAR ACIDIC PROTEIN"/>
    <property type="match status" value="1"/>
</dbReference>
<gene>
    <name evidence="2" type="ORF">QBZ16_003550</name>
</gene>
<proteinExistence type="predicted"/>
<dbReference type="Pfam" id="PF10263">
    <property type="entry name" value="SprT-like"/>
    <property type="match status" value="1"/>
</dbReference>
<dbReference type="GO" id="GO:0005634">
    <property type="term" value="C:nucleus"/>
    <property type="evidence" value="ECO:0007669"/>
    <property type="project" value="TreeGrafter"/>
</dbReference>
<keyword evidence="3" id="KW-1185">Reference proteome</keyword>
<name>A0AAD9IL95_PROWI</name>
<dbReference type="AlphaFoldDB" id="A0AAD9IL95"/>
<accession>A0AAD9IL95</accession>
<dbReference type="InterPro" id="IPR006640">
    <property type="entry name" value="SprT-like_domain"/>
</dbReference>